<proteinExistence type="predicted"/>
<protein>
    <recommendedName>
        <fullName evidence="4">Transmembrane protein</fullName>
    </recommendedName>
</protein>
<reference evidence="2 3" key="2">
    <citation type="journal article" date="2016" name="Appl. Microbiol. Biotechnol.">
        <title>Mutations improving production and secretion of extracellular lipase by Burkholderia glumae PG1.</title>
        <authorList>
            <person name="Knapp A."/>
            <person name="Voget S."/>
            <person name="Gao R."/>
            <person name="Zaburannyi N."/>
            <person name="Krysciak D."/>
            <person name="Breuer M."/>
            <person name="Hauer B."/>
            <person name="Streit W.R."/>
            <person name="Muller R."/>
            <person name="Daniel R."/>
            <person name="Jaeger K.E."/>
        </authorList>
    </citation>
    <scope>NUCLEOTIDE SEQUENCE [LARGE SCALE GENOMIC DNA]</scope>
    <source>
        <strain evidence="2 3">PG1</strain>
    </source>
</reference>
<evidence type="ECO:0000313" key="2">
    <source>
        <dbReference type="EMBL" id="AJK47182.1"/>
    </source>
</evidence>
<dbReference type="HOGENOM" id="CLU_1831385_0_0_4"/>
<feature type="transmembrane region" description="Helical" evidence="1">
    <location>
        <begin position="86"/>
        <end position="108"/>
    </location>
</feature>
<evidence type="ECO:0000256" key="1">
    <source>
        <dbReference type="SAM" id="Phobius"/>
    </source>
</evidence>
<feature type="transmembrane region" description="Helical" evidence="1">
    <location>
        <begin position="114"/>
        <end position="131"/>
    </location>
</feature>
<organism evidence="2 3">
    <name type="scientific">Burkholderia plantarii</name>
    <dbReference type="NCBI Taxonomy" id="41899"/>
    <lineage>
        <taxon>Bacteria</taxon>
        <taxon>Pseudomonadati</taxon>
        <taxon>Pseudomonadota</taxon>
        <taxon>Betaproteobacteria</taxon>
        <taxon>Burkholderiales</taxon>
        <taxon>Burkholderiaceae</taxon>
        <taxon>Burkholderia</taxon>
    </lineage>
</organism>
<gene>
    <name evidence="2" type="ORF">BGL_1c26980</name>
</gene>
<keyword evidence="1" id="KW-0812">Transmembrane</keyword>
<dbReference type="EMBL" id="CP002580">
    <property type="protein sequence ID" value="AJK47182.1"/>
    <property type="molecule type" value="Genomic_DNA"/>
</dbReference>
<dbReference type="KEGG" id="bgp:BGL_1c26980"/>
<reference evidence="3" key="1">
    <citation type="submission" date="2011-03" db="EMBL/GenBank/DDBJ databases">
        <authorList>
            <person name="Voget S."/>
            <person name="Streit W.R."/>
            <person name="Jaeger K.E."/>
            <person name="Daniel R."/>
        </authorList>
    </citation>
    <scope>NUCLEOTIDE SEQUENCE [LARGE SCALE GENOMIC DNA]</scope>
    <source>
        <strain evidence="3">PG1</strain>
    </source>
</reference>
<sequence>MEIYEGDLLEGGVSDMDGRWKKYTFLKIGNHQLNNVRIDPKFDRILHNQIDRGVVKLWVVSWFSKDVIIGITQADGQTFRQGLGQFYLQLAIAVVSGAIVLLVGLASGTALADVAGLLLMFGASLIPMNFINKVKSVKADHVY</sequence>
<evidence type="ECO:0008006" key="4">
    <source>
        <dbReference type="Google" id="ProtNLM"/>
    </source>
</evidence>
<keyword evidence="1" id="KW-0472">Membrane</keyword>
<keyword evidence="1" id="KW-1133">Transmembrane helix</keyword>
<name>A0A0B6RPB4_BURPL</name>
<dbReference type="RefSeq" id="WP_123863554.1">
    <property type="nucleotide sequence ID" value="NZ_CP002580.1"/>
</dbReference>
<dbReference type="Proteomes" id="UP000031838">
    <property type="component" value="Chromosome 1"/>
</dbReference>
<evidence type="ECO:0000313" key="3">
    <source>
        <dbReference type="Proteomes" id="UP000031838"/>
    </source>
</evidence>
<keyword evidence="3" id="KW-1185">Reference proteome</keyword>
<dbReference type="AlphaFoldDB" id="A0A0B6RPB4"/>
<accession>A0A0B6RPB4</accession>